<accession>A0ABR2MT29</accession>
<proteinExistence type="inferred from homology"/>
<dbReference type="NCBIfam" id="TIGR00756">
    <property type="entry name" value="PPR"/>
    <property type="match status" value="2"/>
</dbReference>
<protein>
    <recommendedName>
        <fullName evidence="6">Pentatricopeptide repeat-containing protein</fullName>
    </recommendedName>
</protein>
<evidence type="ECO:0000256" key="1">
    <source>
        <dbReference type="ARBA" id="ARBA00007626"/>
    </source>
</evidence>
<dbReference type="InterPro" id="IPR002885">
    <property type="entry name" value="PPR_rpt"/>
</dbReference>
<dbReference type="PANTHER" id="PTHR47447:SF17">
    <property type="entry name" value="OS12G0638900 PROTEIN"/>
    <property type="match status" value="1"/>
</dbReference>
<reference evidence="4 5" key="1">
    <citation type="journal article" date="2022" name="Nat. Plants">
        <title>Genomes of leafy and leafless Platanthera orchids illuminate the evolution of mycoheterotrophy.</title>
        <authorList>
            <person name="Li M.H."/>
            <person name="Liu K.W."/>
            <person name="Li Z."/>
            <person name="Lu H.C."/>
            <person name="Ye Q.L."/>
            <person name="Zhang D."/>
            <person name="Wang J.Y."/>
            <person name="Li Y.F."/>
            <person name="Zhong Z.M."/>
            <person name="Liu X."/>
            <person name="Yu X."/>
            <person name="Liu D.K."/>
            <person name="Tu X.D."/>
            <person name="Liu B."/>
            <person name="Hao Y."/>
            <person name="Liao X.Y."/>
            <person name="Jiang Y.T."/>
            <person name="Sun W.H."/>
            <person name="Chen J."/>
            <person name="Chen Y.Q."/>
            <person name="Ai Y."/>
            <person name="Zhai J.W."/>
            <person name="Wu S.S."/>
            <person name="Zhou Z."/>
            <person name="Hsiao Y.Y."/>
            <person name="Wu W.L."/>
            <person name="Chen Y.Y."/>
            <person name="Lin Y.F."/>
            <person name="Hsu J.L."/>
            <person name="Li C.Y."/>
            <person name="Wang Z.W."/>
            <person name="Zhao X."/>
            <person name="Zhong W.Y."/>
            <person name="Ma X.K."/>
            <person name="Ma L."/>
            <person name="Huang J."/>
            <person name="Chen G.Z."/>
            <person name="Huang M.Z."/>
            <person name="Huang L."/>
            <person name="Peng D.H."/>
            <person name="Luo Y.B."/>
            <person name="Zou S.Q."/>
            <person name="Chen S.P."/>
            <person name="Lan S."/>
            <person name="Tsai W.C."/>
            <person name="Van de Peer Y."/>
            <person name="Liu Z.J."/>
        </authorList>
    </citation>
    <scope>NUCLEOTIDE SEQUENCE [LARGE SCALE GENOMIC DNA]</scope>
    <source>
        <strain evidence="4">Lor288</strain>
    </source>
</reference>
<dbReference type="InterPro" id="IPR011990">
    <property type="entry name" value="TPR-like_helical_dom_sf"/>
</dbReference>
<dbReference type="EMBL" id="JBBWWR010000005">
    <property type="protein sequence ID" value="KAK8966997.1"/>
    <property type="molecule type" value="Genomic_DNA"/>
</dbReference>
<keyword evidence="2" id="KW-0677">Repeat</keyword>
<comment type="caution">
    <text evidence="4">The sequence shown here is derived from an EMBL/GenBank/DDBJ whole genome shotgun (WGS) entry which is preliminary data.</text>
</comment>
<gene>
    <name evidence="4" type="ORF">KSP40_PGU006208</name>
</gene>
<organism evidence="4 5">
    <name type="scientific">Platanthera guangdongensis</name>
    <dbReference type="NCBI Taxonomy" id="2320717"/>
    <lineage>
        <taxon>Eukaryota</taxon>
        <taxon>Viridiplantae</taxon>
        <taxon>Streptophyta</taxon>
        <taxon>Embryophyta</taxon>
        <taxon>Tracheophyta</taxon>
        <taxon>Spermatophyta</taxon>
        <taxon>Magnoliopsida</taxon>
        <taxon>Liliopsida</taxon>
        <taxon>Asparagales</taxon>
        <taxon>Orchidaceae</taxon>
        <taxon>Orchidoideae</taxon>
        <taxon>Orchideae</taxon>
        <taxon>Orchidinae</taxon>
        <taxon>Platanthera</taxon>
    </lineage>
</organism>
<evidence type="ECO:0000256" key="2">
    <source>
        <dbReference type="ARBA" id="ARBA00022737"/>
    </source>
</evidence>
<dbReference type="Gene3D" id="1.25.40.10">
    <property type="entry name" value="Tetratricopeptide repeat domain"/>
    <property type="match status" value="1"/>
</dbReference>
<dbReference type="PROSITE" id="PS51375">
    <property type="entry name" value="PPR"/>
    <property type="match status" value="1"/>
</dbReference>
<sequence length="364" mass="42297">MRRIRRVTKSKSAPPPTWMRKEIFEELWNIWVADKYKDLQANNRRNRMSDRDGLGVVKSTAGSISIRHHAFRMRNTTLFANRWDVFSLRLPGAATLDCSQQMEWALHKTINFSRFLPVRYLFLSSPRLQIILICSIGTVRYNHKAKTTNSLSSLFRHPQPSFAESSLRIRTALQSGKWSKEMEMKLQNLVIVLNNYVVNQVLKSLLDSELGFHFYLWAESQRGFKHNHFTIKSMICLLLKCQRFDLLSVILRKLHDDGFTPHRSIYRILISGHVKCGLLSFAFETFDEMIMSSCRVFSVDYNKFIGVLIKNRCFDLAEKYYNEMIEEGQGAKSEQASSAFLLLILSSEQQMQLIHVSNTSCVSF</sequence>
<name>A0ABR2MT29_9ASPA</name>
<dbReference type="Pfam" id="PF01535">
    <property type="entry name" value="PPR"/>
    <property type="match status" value="2"/>
</dbReference>
<evidence type="ECO:0000313" key="5">
    <source>
        <dbReference type="Proteomes" id="UP001412067"/>
    </source>
</evidence>
<evidence type="ECO:0000256" key="3">
    <source>
        <dbReference type="PROSITE-ProRule" id="PRU00708"/>
    </source>
</evidence>
<keyword evidence="5" id="KW-1185">Reference proteome</keyword>
<dbReference type="Proteomes" id="UP001412067">
    <property type="component" value="Unassembled WGS sequence"/>
</dbReference>
<feature type="repeat" description="PPR" evidence="3">
    <location>
        <begin position="262"/>
        <end position="296"/>
    </location>
</feature>
<evidence type="ECO:0008006" key="6">
    <source>
        <dbReference type="Google" id="ProtNLM"/>
    </source>
</evidence>
<evidence type="ECO:0000313" key="4">
    <source>
        <dbReference type="EMBL" id="KAK8966997.1"/>
    </source>
</evidence>
<dbReference type="PANTHER" id="PTHR47447">
    <property type="entry name" value="OS03G0856100 PROTEIN"/>
    <property type="match status" value="1"/>
</dbReference>
<comment type="similarity">
    <text evidence="1">Belongs to the PPR family. P subfamily.</text>
</comment>